<feature type="domain" description="Response regulatory" evidence="20">
    <location>
        <begin position="399"/>
        <end position="512"/>
    </location>
</feature>
<evidence type="ECO:0000259" key="23">
    <source>
        <dbReference type="PROSITE" id="PS50894"/>
    </source>
</evidence>
<keyword evidence="7" id="KW-0808">Transferase</keyword>
<dbReference type="RefSeq" id="WP_116226380.1">
    <property type="nucleotide sequence ID" value="NZ_AP018437.1"/>
</dbReference>
<keyword evidence="10" id="KW-0418">Kinase</keyword>
<dbReference type="SUPFAM" id="SSF55785">
    <property type="entry name" value="PYP-like sensor domain (PAS domain)"/>
    <property type="match status" value="1"/>
</dbReference>
<comment type="similarity">
    <text evidence="3">In the N-terminal section; belongs to the phytochrome family.</text>
</comment>
<dbReference type="CDD" id="cd16922">
    <property type="entry name" value="HATPase_EvgS-ArcB-TorS-like"/>
    <property type="match status" value="1"/>
</dbReference>
<dbReference type="SUPFAM" id="SSF47226">
    <property type="entry name" value="Histidine-containing phosphotransfer domain, HPT domain"/>
    <property type="match status" value="1"/>
</dbReference>
<protein>
    <recommendedName>
        <fullName evidence="15">Circadian input-output histidine kinase CikA</fullName>
        <ecNumber evidence="4">2.7.13.3</ecNumber>
    </recommendedName>
</protein>
<dbReference type="GO" id="GO:0000155">
    <property type="term" value="F:phosphorelay sensor kinase activity"/>
    <property type="evidence" value="ECO:0007669"/>
    <property type="project" value="InterPro"/>
</dbReference>
<dbReference type="InterPro" id="IPR036641">
    <property type="entry name" value="HPT_dom_sf"/>
</dbReference>
<dbReference type="InterPro" id="IPR003594">
    <property type="entry name" value="HATPase_dom"/>
</dbReference>
<dbReference type="CDD" id="cd00130">
    <property type="entry name" value="PAS"/>
    <property type="match status" value="1"/>
</dbReference>
<dbReference type="Pfam" id="PF00512">
    <property type="entry name" value="HisKA"/>
    <property type="match status" value="1"/>
</dbReference>
<dbReference type="InterPro" id="IPR003661">
    <property type="entry name" value="HisK_dim/P_dom"/>
</dbReference>
<dbReference type="Gene3D" id="1.20.120.160">
    <property type="entry name" value="HPT domain"/>
    <property type="match status" value="1"/>
</dbReference>
<dbReference type="Pfam" id="PF00072">
    <property type="entry name" value="Response_reg"/>
    <property type="match status" value="2"/>
</dbReference>
<dbReference type="SMART" id="SM00387">
    <property type="entry name" value="HATPase_c"/>
    <property type="match status" value="1"/>
</dbReference>
<dbReference type="CDD" id="cd00088">
    <property type="entry name" value="HPT"/>
    <property type="match status" value="1"/>
</dbReference>
<dbReference type="Proteomes" id="UP000256388">
    <property type="component" value="Unassembled WGS sequence"/>
</dbReference>
<feature type="coiled-coil region" evidence="18">
    <location>
        <begin position="768"/>
        <end position="802"/>
    </location>
</feature>
<dbReference type="InterPro" id="IPR001789">
    <property type="entry name" value="Sig_transdc_resp-reg_receiver"/>
</dbReference>
<dbReference type="FunFam" id="3.30.565.10:FF:000010">
    <property type="entry name" value="Sensor histidine kinase RcsC"/>
    <property type="match status" value="1"/>
</dbReference>
<dbReference type="Gene3D" id="3.40.50.2300">
    <property type="match status" value="2"/>
</dbReference>
<evidence type="ECO:0000256" key="4">
    <source>
        <dbReference type="ARBA" id="ARBA00012438"/>
    </source>
</evidence>
<dbReference type="GO" id="GO:0006355">
    <property type="term" value="P:regulation of DNA-templated transcription"/>
    <property type="evidence" value="ECO:0007669"/>
    <property type="project" value="InterPro"/>
</dbReference>
<evidence type="ECO:0000256" key="2">
    <source>
        <dbReference type="ARBA" id="ARBA00004651"/>
    </source>
</evidence>
<gene>
    <name evidence="24" type="ORF">DFR64_3142</name>
</gene>
<dbReference type="EMBL" id="QUMS01000006">
    <property type="protein sequence ID" value="REG04790.1"/>
    <property type="molecule type" value="Genomic_DNA"/>
</dbReference>
<proteinExistence type="inferred from homology"/>
<dbReference type="InterPro" id="IPR036097">
    <property type="entry name" value="HisK_dim/P_sf"/>
</dbReference>
<dbReference type="CDD" id="cd17546">
    <property type="entry name" value="REC_hyHK_CKI1_RcsC-like"/>
    <property type="match status" value="1"/>
</dbReference>
<evidence type="ECO:0000259" key="19">
    <source>
        <dbReference type="PROSITE" id="PS50109"/>
    </source>
</evidence>
<dbReference type="SMART" id="SM00448">
    <property type="entry name" value="REC"/>
    <property type="match status" value="2"/>
</dbReference>
<name>A0A347ZPG5_9CHLR</name>
<evidence type="ECO:0000256" key="8">
    <source>
        <dbReference type="ARBA" id="ARBA00022692"/>
    </source>
</evidence>
<dbReference type="InterPro" id="IPR005467">
    <property type="entry name" value="His_kinase_dom"/>
</dbReference>
<dbReference type="InterPro" id="IPR035965">
    <property type="entry name" value="PAS-like_dom_sf"/>
</dbReference>
<evidence type="ECO:0000256" key="1">
    <source>
        <dbReference type="ARBA" id="ARBA00000085"/>
    </source>
</evidence>
<dbReference type="NCBIfam" id="TIGR00229">
    <property type="entry name" value="sensory_box"/>
    <property type="match status" value="1"/>
</dbReference>
<evidence type="ECO:0000256" key="3">
    <source>
        <dbReference type="ARBA" id="ARBA00006402"/>
    </source>
</evidence>
<feature type="modified residue" description="4-aspartylphosphate" evidence="17">
    <location>
        <position position="449"/>
    </location>
</feature>
<keyword evidence="18" id="KW-0175">Coiled coil</keyword>
<evidence type="ECO:0000256" key="7">
    <source>
        <dbReference type="ARBA" id="ARBA00022679"/>
    </source>
</evidence>
<evidence type="ECO:0000259" key="22">
    <source>
        <dbReference type="PROSITE" id="PS50113"/>
    </source>
</evidence>
<evidence type="ECO:0000256" key="14">
    <source>
        <dbReference type="ARBA" id="ARBA00023136"/>
    </source>
</evidence>
<dbReference type="SUPFAM" id="SSF55874">
    <property type="entry name" value="ATPase domain of HSP90 chaperone/DNA topoisomerase II/histidine kinase"/>
    <property type="match status" value="1"/>
</dbReference>
<keyword evidence="9" id="KW-0547">Nucleotide-binding</keyword>
<dbReference type="SUPFAM" id="SSF47384">
    <property type="entry name" value="Homodimeric domain of signal transducing histidine kinase"/>
    <property type="match status" value="1"/>
</dbReference>
<evidence type="ECO:0000256" key="15">
    <source>
        <dbReference type="ARBA" id="ARBA00074306"/>
    </source>
</evidence>
<dbReference type="Gene3D" id="3.30.565.10">
    <property type="entry name" value="Histidine kinase-like ATPase, C-terminal domain"/>
    <property type="match status" value="1"/>
</dbReference>
<feature type="domain" description="PAS" evidence="21">
    <location>
        <begin position="20"/>
        <end position="75"/>
    </location>
</feature>
<dbReference type="PROSITE" id="PS50112">
    <property type="entry name" value="PAS"/>
    <property type="match status" value="1"/>
</dbReference>
<dbReference type="CDD" id="cd00082">
    <property type="entry name" value="HisKA"/>
    <property type="match status" value="1"/>
</dbReference>
<keyword evidence="13" id="KW-0902">Two-component regulatory system</keyword>
<dbReference type="GO" id="GO:0005524">
    <property type="term" value="F:ATP binding"/>
    <property type="evidence" value="ECO:0007669"/>
    <property type="project" value="UniProtKB-KW"/>
</dbReference>
<evidence type="ECO:0000313" key="24">
    <source>
        <dbReference type="EMBL" id="REG04790.1"/>
    </source>
</evidence>
<evidence type="ECO:0000259" key="21">
    <source>
        <dbReference type="PROSITE" id="PS50112"/>
    </source>
</evidence>
<feature type="domain" description="Response regulatory" evidence="20">
    <location>
        <begin position="540"/>
        <end position="657"/>
    </location>
</feature>
<feature type="domain" description="Histidine kinase" evidence="19">
    <location>
        <begin position="156"/>
        <end position="379"/>
    </location>
</feature>
<keyword evidence="11" id="KW-0067">ATP-binding</keyword>
<dbReference type="InterPro" id="IPR004358">
    <property type="entry name" value="Sig_transdc_His_kin-like_C"/>
</dbReference>
<dbReference type="PROSITE" id="PS50113">
    <property type="entry name" value="PAC"/>
    <property type="match status" value="1"/>
</dbReference>
<dbReference type="InterPro" id="IPR011006">
    <property type="entry name" value="CheY-like_superfamily"/>
</dbReference>
<dbReference type="PRINTS" id="PR00344">
    <property type="entry name" value="BCTRLSENSOR"/>
</dbReference>
<comment type="caution">
    <text evidence="24">The sequence shown here is derived from an EMBL/GenBank/DDBJ whole genome shotgun (WGS) entry which is preliminary data.</text>
</comment>
<reference evidence="24 25" key="1">
    <citation type="submission" date="2018-08" db="EMBL/GenBank/DDBJ databases">
        <title>Genomic Encyclopedia of Type Strains, Phase IV (KMG-IV): sequencing the most valuable type-strain genomes for metagenomic binning, comparative biology and taxonomic classification.</title>
        <authorList>
            <person name="Goeker M."/>
        </authorList>
    </citation>
    <scope>NUCLEOTIDE SEQUENCE [LARGE SCALE GENOMIC DNA]</scope>
    <source>
        <strain evidence="24 25">DSM 23923</strain>
    </source>
</reference>
<evidence type="ECO:0000256" key="18">
    <source>
        <dbReference type="SAM" id="Coils"/>
    </source>
</evidence>
<dbReference type="SMART" id="SM00388">
    <property type="entry name" value="HisKA"/>
    <property type="match status" value="1"/>
</dbReference>
<evidence type="ECO:0000256" key="13">
    <source>
        <dbReference type="ARBA" id="ARBA00023012"/>
    </source>
</evidence>
<organism evidence="24 25">
    <name type="scientific">Pelolinea submarina</name>
    <dbReference type="NCBI Taxonomy" id="913107"/>
    <lineage>
        <taxon>Bacteria</taxon>
        <taxon>Bacillati</taxon>
        <taxon>Chloroflexota</taxon>
        <taxon>Anaerolineae</taxon>
        <taxon>Anaerolineales</taxon>
        <taxon>Anaerolineaceae</taxon>
        <taxon>Pelolinea</taxon>
    </lineage>
</organism>
<dbReference type="Gene3D" id="3.30.450.20">
    <property type="entry name" value="PAS domain"/>
    <property type="match status" value="1"/>
</dbReference>
<feature type="modified residue" description="Phosphohistidine" evidence="16">
    <location>
        <position position="745"/>
    </location>
</feature>
<dbReference type="SMART" id="SM00091">
    <property type="entry name" value="PAS"/>
    <property type="match status" value="1"/>
</dbReference>
<keyword evidence="5" id="KW-1003">Cell membrane</keyword>
<dbReference type="EC" id="2.7.13.3" evidence="4"/>
<dbReference type="PROSITE" id="PS50894">
    <property type="entry name" value="HPT"/>
    <property type="match status" value="1"/>
</dbReference>
<evidence type="ECO:0000256" key="17">
    <source>
        <dbReference type="PROSITE-ProRule" id="PRU00169"/>
    </source>
</evidence>
<dbReference type="Pfam" id="PF00989">
    <property type="entry name" value="PAS"/>
    <property type="match status" value="1"/>
</dbReference>
<dbReference type="CDD" id="cd00156">
    <property type="entry name" value="REC"/>
    <property type="match status" value="1"/>
</dbReference>
<dbReference type="OrthoDB" id="134768at2"/>
<evidence type="ECO:0000256" key="16">
    <source>
        <dbReference type="PROSITE-ProRule" id="PRU00110"/>
    </source>
</evidence>
<dbReference type="InterPro" id="IPR013767">
    <property type="entry name" value="PAS_fold"/>
</dbReference>
<dbReference type="PANTHER" id="PTHR45339:SF1">
    <property type="entry name" value="HYBRID SIGNAL TRANSDUCTION HISTIDINE KINASE J"/>
    <property type="match status" value="1"/>
</dbReference>
<feature type="domain" description="PAC" evidence="22">
    <location>
        <begin position="91"/>
        <end position="145"/>
    </location>
</feature>
<evidence type="ECO:0000256" key="11">
    <source>
        <dbReference type="ARBA" id="ARBA00022840"/>
    </source>
</evidence>
<keyword evidence="8" id="KW-0812">Transmembrane</keyword>
<dbReference type="FunFam" id="1.10.287.130:FF:000003">
    <property type="entry name" value="Histidine kinase"/>
    <property type="match status" value="1"/>
</dbReference>
<evidence type="ECO:0000256" key="9">
    <source>
        <dbReference type="ARBA" id="ARBA00022741"/>
    </source>
</evidence>
<feature type="modified residue" description="4-aspartylphosphate" evidence="17">
    <location>
        <position position="589"/>
    </location>
</feature>
<dbReference type="Pfam" id="PF02518">
    <property type="entry name" value="HATPase_c"/>
    <property type="match status" value="1"/>
</dbReference>
<comment type="subcellular location">
    <subcellularLocation>
        <location evidence="2">Cell membrane</location>
        <topology evidence="2">Multi-pass membrane protein</topology>
    </subcellularLocation>
</comment>
<dbReference type="SUPFAM" id="SSF52172">
    <property type="entry name" value="CheY-like"/>
    <property type="match status" value="2"/>
</dbReference>
<evidence type="ECO:0000259" key="20">
    <source>
        <dbReference type="PROSITE" id="PS50110"/>
    </source>
</evidence>
<feature type="domain" description="HPt" evidence="23">
    <location>
        <begin position="706"/>
        <end position="805"/>
    </location>
</feature>
<feature type="coiled-coil region" evidence="18">
    <location>
        <begin position="711"/>
        <end position="738"/>
    </location>
</feature>
<evidence type="ECO:0000313" key="25">
    <source>
        <dbReference type="Proteomes" id="UP000256388"/>
    </source>
</evidence>
<dbReference type="PANTHER" id="PTHR45339">
    <property type="entry name" value="HYBRID SIGNAL TRANSDUCTION HISTIDINE KINASE J"/>
    <property type="match status" value="1"/>
</dbReference>
<dbReference type="InterPro" id="IPR008207">
    <property type="entry name" value="Sig_transdc_His_kin_Hpt_dom"/>
</dbReference>
<dbReference type="InterPro" id="IPR000700">
    <property type="entry name" value="PAS-assoc_C"/>
</dbReference>
<keyword evidence="14" id="KW-0472">Membrane</keyword>
<dbReference type="GO" id="GO:0005886">
    <property type="term" value="C:plasma membrane"/>
    <property type="evidence" value="ECO:0007669"/>
    <property type="project" value="UniProtKB-SubCell"/>
</dbReference>
<keyword evidence="6 17" id="KW-0597">Phosphoprotein</keyword>
<evidence type="ECO:0000256" key="5">
    <source>
        <dbReference type="ARBA" id="ARBA00022475"/>
    </source>
</evidence>
<dbReference type="InterPro" id="IPR000014">
    <property type="entry name" value="PAS"/>
</dbReference>
<dbReference type="PROSITE" id="PS50109">
    <property type="entry name" value="HIS_KIN"/>
    <property type="match status" value="1"/>
</dbReference>
<keyword evidence="12" id="KW-1133">Transmembrane helix</keyword>
<dbReference type="AlphaFoldDB" id="A0A347ZPG5"/>
<accession>A0A347ZPG5</accession>
<dbReference type="Pfam" id="PF01627">
    <property type="entry name" value="Hpt"/>
    <property type="match status" value="1"/>
</dbReference>
<sequence>MVNQDESTKPGGQNWNLANEKKYYEALIINSPAAIVVINRDSLIREWNPAAEQLFGFSRSEAMGKNIDDLITNEEIRTEAASYSAKTKQGESVKATAWRVRKDGSLVEVEVLGVPIYSDSQEITDFMAIYHDVTELQRARKEALAASQAKSEFLANMSHEIRTPMNGVIGMTSLLLDTSLNAEQREYAETIRKSGDALLSIINDILDFSKIEANKLELESHPFDLRECIESALDLVAYQASEKGLELLYNVAEDIPAVVIGDVTRLRQIIANLLGNAVKFTEKGEVEVSAKLAESRADGATLQFAVRDTGIGIPSDQTNRLFNLFSQIDASTTRRFGGTGLGLSICKRLVDLMGGQIWIESSGMPGEGTIFYFTLPFSTPKEPIHIPTASPRLRLAGKTALIVDDNATNRLILARMAASWGMQTVVCSSGRETLEKMADGRHVDVMLLDVQMPEMDGLTLAVELKKRGEKQTPIIILSSLGSHVDLPDGLKAAYLNKPIKPSILYETLCNVLSDVEGGCAADDGNEPIFDNLMSKRHPLRILLAEDHPVNQKVVRLMLERLGYRADVAGNGLEVLEAFHRQLYDVVLMDIQMPELNGLQATQRLRASLNAEDQPHIIALTANAIGGEQAEYLAAGMDDYLSKPVNVLQLREALEKCMPIGIEKESSLEIPKSGYPAFSTDPDEKDNPAHSIDIAKLKEYFPYEGEDVRMIMELAQEFLDDTKRRLKSLEEAYMRADAQALGEGAHSIKGASLTFGAVAFSQMCRELEMMGKSDNLDEAGEKIEQIKAEFEKVRTELIQILQEMLP</sequence>
<evidence type="ECO:0000256" key="6">
    <source>
        <dbReference type="ARBA" id="ARBA00022553"/>
    </source>
</evidence>
<dbReference type="InterPro" id="IPR036890">
    <property type="entry name" value="HATPase_C_sf"/>
</dbReference>
<evidence type="ECO:0000256" key="12">
    <source>
        <dbReference type="ARBA" id="ARBA00022989"/>
    </source>
</evidence>
<dbReference type="Gene3D" id="1.10.287.130">
    <property type="match status" value="1"/>
</dbReference>
<comment type="catalytic activity">
    <reaction evidence="1">
        <text>ATP + protein L-histidine = ADP + protein N-phospho-L-histidine.</text>
        <dbReference type="EC" id="2.7.13.3"/>
    </reaction>
</comment>
<keyword evidence="25" id="KW-1185">Reference proteome</keyword>
<dbReference type="PROSITE" id="PS50110">
    <property type="entry name" value="RESPONSE_REGULATORY"/>
    <property type="match status" value="2"/>
</dbReference>
<evidence type="ECO:0000256" key="10">
    <source>
        <dbReference type="ARBA" id="ARBA00022777"/>
    </source>
</evidence>